<sequence length="362" mass="39400">MKYLTFSSRLVLVGLVWTGAAALARQGASWDFRLSPLRKATLDRISADSMKGHLSFLASDLLEGRATPSRGLDLAAEYIAAQFRRYGVAPGVGDSYFQKVPITVRGQSEPTNAHNVVGIVRGSDPVLKDTYLLISAHYDHLGSREVEGDGIYNGANDDGSGTVAMIELAAAFAKSETKPKRSLVFLAFCGEERGLVGSRFYGANPVFPLERTIAMVNLEHIGRTDDLEGPRVGALSMTGYDFSDLGPLFAEAGKVVGVEVQKHARNSDSFFARSDNVALAALGVPAHTLCTAFLFPEYHQPGDHWEKVDFANMEKVVRAVAVGLWGLADSQAEPKWNESNPKAERYLRAWRERRGLSGPPAR</sequence>
<feature type="domain" description="Peptidase M28" evidence="1">
    <location>
        <begin position="115"/>
        <end position="321"/>
    </location>
</feature>
<reference evidence="2" key="1">
    <citation type="journal article" name="DNA Res.">
        <title>The physiological potential of anammox bacteria as revealed by their core genome structure.</title>
        <authorList>
            <person name="Okubo T."/>
            <person name="Toyoda A."/>
            <person name="Fukuhara K."/>
            <person name="Uchiyama I."/>
            <person name="Harigaya Y."/>
            <person name="Kuroiwa M."/>
            <person name="Suzuki T."/>
            <person name="Murakami Y."/>
            <person name="Suwa Y."/>
            <person name="Takami H."/>
        </authorList>
    </citation>
    <scope>NUCLEOTIDE SEQUENCE</scope>
    <source>
        <strain evidence="2">317325-2</strain>
    </source>
</reference>
<dbReference type="InterPro" id="IPR007484">
    <property type="entry name" value="Peptidase_M28"/>
</dbReference>
<dbReference type="GO" id="GO:0006508">
    <property type="term" value="P:proteolysis"/>
    <property type="evidence" value="ECO:0007669"/>
    <property type="project" value="InterPro"/>
</dbReference>
<dbReference type="KEGG" id="npy:NPRO_24130"/>
<organism evidence="2 3">
    <name type="scientific">Candidatus Nitrosymbiomonas proteolyticus</name>
    <dbReference type="NCBI Taxonomy" id="2608984"/>
    <lineage>
        <taxon>Bacteria</taxon>
        <taxon>Bacillati</taxon>
        <taxon>Armatimonadota</taxon>
        <taxon>Armatimonadota incertae sedis</taxon>
        <taxon>Candidatus Nitrosymbiomonas</taxon>
    </lineage>
</organism>
<dbReference type="InterPro" id="IPR045175">
    <property type="entry name" value="M28_fam"/>
</dbReference>
<dbReference type="Proteomes" id="UP000662873">
    <property type="component" value="Chromosome"/>
</dbReference>
<accession>A0A809RDV1</accession>
<name>A0A809RDV1_9BACT</name>
<dbReference type="Gene3D" id="3.40.630.10">
    <property type="entry name" value="Zn peptidases"/>
    <property type="match status" value="1"/>
</dbReference>
<evidence type="ECO:0000313" key="3">
    <source>
        <dbReference type="Proteomes" id="UP000662873"/>
    </source>
</evidence>
<dbReference type="SUPFAM" id="SSF53187">
    <property type="entry name" value="Zn-dependent exopeptidases"/>
    <property type="match status" value="1"/>
</dbReference>
<proteinExistence type="predicted"/>
<dbReference type="Pfam" id="PF04389">
    <property type="entry name" value="Peptidase_M28"/>
    <property type="match status" value="1"/>
</dbReference>
<protein>
    <submittedName>
        <fullName evidence="2">Peptidase M28</fullName>
    </submittedName>
</protein>
<dbReference type="PANTHER" id="PTHR12147">
    <property type="entry name" value="METALLOPEPTIDASE M28 FAMILY MEMBER"/>
    <property type="match status" value="1"/>
</dbReference>
<gene>
    <name evidence="2" type="ORF">NPRO_24130</name>
</gene>
<evidence type="ECO:0000259" key="1">
    <source>
        <dbReference type="Pfam" id="PF04389"/>
    </source>
</evidence>
<dbReference type="EMBL" id="AP021858">
    <property type="protein sequence ID" value="BBO24818.1"/>
    <property type="molecule type" value="Genomic_DNA"/>
</dbReference>
<dbReference type="GO" id="GO:0008235">
    <property type="term" value="F:metalloexopeptidase activity"/>
    <property type="evidence" value="ECO:0007669"/>
    <property type="project" value="InterPro"/>
</dbReference>
<dbReference type="PANTHER" id="PTHR12147:SF26">
    <property type="entry name" value="PEPTIDASE M28 DOMAIN-CONTAINING PROTEIN"/>
    <property type="match status" value="1"/>
</dbReference>
<evidence type="ECO:0000313" key="2">
    <source>
        <dbReference type="EMBL" id="BBO24818.1"/>
    </source>
</evidence>
<dbReference type="AlphaFoldDB" id="A0A809RDV1"/>